<gene>
    <name evidence="2" type="ORF">ABS648_20380</name>
</gene>
<dbReference type="Pfam" id="PF03435">
    <property type="entry name" value="Sacchrp_dh_NADP"/>
    <property type="match status" value="1"/>
</dbReference>
<accession>A0AAU7XZN1</accession>
<dbReference type="PANTHER" id="PTHR43796:SF2">
    <property type="entry name" value="CARBOXYNORSPERMIDINE SYNTHASE"/>
    <property type="match status" value="1"/>
</dbReference>
<feature type="domain" description="Saccharopine dehydrogenase NADP binding" evidence="1">
    <location>
        <begin position="7"/>
        <end position="104"/>
    </location>
</feature>
<dbReference type="Gene3D" id="3.40.50.720">
    <property type="entry name" value="NAD(P)-binding Rossmann-like Domain"/>
    <property type="match status" value="1"/>
</dbReference>
<protein>
    <submittedName>
        <fullName evidence="2">Saccharopine dehydrogenase NADP-binding domain-containing protein</fullName>
    </submittedName>
</protein>
<dbReference type="InterPro" id="IPR036291">
    <property type="entry name" value="NAD(P)-bd_dom_sf"/>
</dbReference>
<evidence type="ECO:0000313" key="2">
    <source>
        <dbReference type="EMBL" id="XBY62306.1"/>
    </source>
</evidence>
<name>A0AAU7XZN1_9PSED</name>
<reference evidence="2" key="1">
    <citation type="submission" date="2023-08" db="EMBL/GenBank/DDBJ databases">
        <title>Increased levels of nutrients transform a symbiont into a lethal pathobiont.</title>
        <authorList>
            <person name="Lachnit T."/>
            <person name="Ulrich L."/>
            <person name="Willmer F.M."/>
            <person name="Hasenbein T."/>
            <person name="Steiner L.X."/>
            <person name="Wolters M."/>
            <person name="Herbst E.M."/>
            <person name="Deines P."/>
        </authorList>
    </citation>
    <scope>NUCLEOTIDE SEQUENCE</scope>
    <source>
        <strain evidence="2">T3</strain>
    </source>
</reference>
<proteinExistence type="predicted"/>
<dbReference type="PANTHER" id="PTHR43796">
    <property type="entry name" value="CARBOXYNORSPERMIDINE SYNTHASE"/>
    <property type="match status" value="1"/>
</dbReference>
<dbReference type="SUPFAM" id="SSF51735">
    <property type="entry name" value="NAD(P)-binding Rossmann-fold domains"/>
    <property type="match status" value="1"/>
</dbReference>
<dbReference type="AlphaFoldDB" id="A0AAU7XZN1"/>
<dbReference type="EMBL" id="CP158373">
    <property type="protein sequence ID" value="XBY62306.1"/>
    <property type="molecule type" value="Genomic_DNA"/>
</dbReference>
<dbReference type="RefSeq" id="WP_350446579.1">
    <property type="nucleotide sequence ID" value="NZ_CP158373.1"/>
</dbReference>
<dbReference type="InterPro" id="IPR005097">
    <property type="entry name" value="Sacchrp_dh_NADP-bd"/>
</dbReference>
<sequence>MTQGLKVLVLGGYGNFGRLIVRRLRSIEGIDVIAAGRDLAKAQALAAETGCQAERLDIDQPELALAFSKLGAQVVISTVGPFQGQDYRVAEAALDAGCHYIDLADARAFVCGIGRLDDRARERGLLICAGASSVPGLSAAVVDEQLPRFSRLDSIEHGISSSEKTPGLSTLAAVLGYCGRPVRLWRDGAWGSIHGWQGLRRHAFRAPMGARWVGICDIPDLELFPARYPGVRDVSFRAGVGLRLTQFGTWALSWLVRGGLVRNAVGLASLLRKGAVLVEPLGDGLSGMFVTMRGLDGEGRPLVLTWELVAHDNDGPNIPCMAAVALVRKLAAGTLAERGAMPCIGLFSSAEYLAELEGMRIEVEIREGE</sequence>
<organism evidence="2">
    <name type="scientific">Pseudomonas solani</name>
    <dbReference type="NCBI Taxonomy" id="2731552"/>
    <lineage>
        <taxon>Bacteria</taxon>
        <taxon>Pseudomonadati</taxon>
        <taxon>Pseudomonadota</taxon>
        <taxon>Gammaproteobacteria</taxon>
        <taxon>Pseudomonadales</taxon>
        <taxon>Pseudomonadaceae</taxon>
        <taxon>Pseudomonas</taxon>
    </lineage>
</organism>
<evidence type="ECO:0000259" key="1">
    <source>
        <dbReference type="Pfam" id="PF03435"/>
    </source>
</evidence>